<dbReference type="AlphaFoldDB" id="A0A151X2J9"/>
<gene>
    <name evidence="1" type="ORF">ALC60_06472</name>
</gene>
<protein>
    <submittedName>
        <fullName evidence="1">Uncharacterized protein</fullName>
    </submittedName>
</protein>
<evidence type="ECO:0000313" key="1">
    <source>
        <dbReference type="EMBL" id="KYQ54665.1"/>
    </source>
</evidence>
<proteinExistence type="predicted"/>
<keyword evidence="2" id="KW-1185">Reference proteome</keyword>
<sequence>MYMDLGMTKSKYQKLRMYNEDLHGDKLYPSYEDIKKAKEKRYPKDIIVIENGASVKLQSLLDHTVYRIFLTLDKEKFHALNSRELVLYGKWGMDGASGQ</sequence>
<organism evidence="1 2">
    <name type="scientific">Mycetomoellerius zeteki</name>
    <dbReference type="NCBI Taxonomy" id="64791"/>
    <lineage>
        <taxon>Eukaryota</taxon>
        <taxon>Metazoa</taxon>
        <taxon>Ecdysozoa</taxon>
        <taxon>Arthropoda</taxon>
        <taxon>Hexapoda</taxon>
        <taxon>Insecta</taxon>
        <taxon>Pterygota</taxon>
        <taxon>Neoptera</taxon>
        <taxon>Endopterygota</taxon>
        <taxon>Hymenoptera</taxon>
        <taxon>Apocrita</taxon>
        <taxon>Aculeata</taxon>
        <taxon>Formicoidea</taxon>
        <taxon>Formicidae</taxon>
        <taxon>Myrmicinae</taxon>
        <taxon>Mycetomoellerius</taxon>
    </lineage>
</organism>
<evidence type="ECO:0000313" key="2">
    <source>
        <dbReference type="Proteomes" id="UP000075809"/>
    </source>
</evidence>
<accession>A0A151X2J9</accession>
<dbReference type="EMBL" id="KQ982576">
    <property type="protein sequence ID" value="KYQ54665.1"/>
    <property type="molecule type" value="Genomic_DNA"/>
</dbReference>
<reference evidence="1 2" key="1">
    <citation type="submission" date="2015-09" db="EMBL/GenBank/DDBJ databases">
        <title>Trachymyrmex zeteki WGS genome.</title>
        <authorList>
            <person name="Nygaard S."/>
            <person name="Hu H."/>
            <person name="Boomsma J."/>
            <person name="Zhang G."/>
        </authorList>
    </citation>
    <scope>NUCLEOTIDE SEQUENCE [LARGE SCALE GENOMIC DNA]</scope>
    <source>
        <strain evidence="1">Tzet28-1</strain>
        <tissue evidence="1">Whole body</tissue>
    </source>
</reference>
<dbReference type="Proteomes" id="UP000075809">
    <property type="component" value="Unassembled WGS sequence"/>
</dbReference>
<name>A0A151X2J9_9HYME</name>